<accession>A0A8D8HGB2</accession>
<dbReference type="EMBL" id="HBUE01210725">
    <property type="protein sequence ID" value="CAG6534319.1"/>
    <property type="molecule type" value="Transcribed_RNA"/>
</dbReference>
<feature type="compositionally biased region" description="Low complexity" evidence="1">
    <location>
        <begin position="23"/>
        <end position="37"/>
    </location>
</feature>
<feature type="compositionally biased region" description="Polar residues" evidence="1">
    <location>
        <begin position="51"/>
        <end position="81"/>
    </location>
</feature>
<protein>
    <submittedName>
        <fullName evidence="2">(northern house mosquito) hypothetical protein</fullName>
    </submittedName>
</protein>
<evidence type="ECO:0000313" key="2">
    <source>
        <dbReference type="EMBL" id="CAG6534319.1"/>
    </source>
</evidence>
<dbReference type="EMBL" id="HBUE01317139">
    <property type="protein sequence ID" value="CAG6586230.1"/>
    <property type="molecule type" value="Transcribed_RNA"/>
</dbReference>
<name>A0A8D8HGB2_CULPI</name>
<proteinExistence type="predicted"/>
<feature type="compositionally biased region" description="Polar residues" evidence="1">
    <location>
        <begin position="1"/>
        <end position="21"/>
    </location>
</feature>
<reference evidence="2" key="1">
    <citation type="submission" date="2021-05" db="EMBL/GenBank/DDBJ databases">
        <authorList>
            <person name="Alioto T."/>
            <person name="Alioto T."/>
            <person name="Gomez Garrido J."/>
        </authorList>
    </citation>
    <scope>NUCLEOTIDE SEQUENCE</scope>
</reference>
<sequence length="148" mass="16214">MPTRPNASASVHANPASTRTKPSAATPSSCASTIATTKPRREVENRRKVFSTATYTPSSGTVSPPYQTSLHRPSSAKNTSARIPHSTPHHHRRVVYPVRQLHALPRPEEPGGHFPVRTANTRNLGRLLQRALHLQPLDPGFRRQQAAA</sequence>
<dbReference type="AlphaFoldDB" id="A0A8D8HGB2"/>
<organism evidence="2">
    <name type="scientific">Culex pipiens</name>
    <name type="common">House mosquito</name>
    <dbReference type="NCBI Taxonomy" id="7175"/>
    <lineage>
        <taxon>Eukaryota</taxon>
        <taxon>Metazoa</taxon>
        <taxon>Ecdysozoa</taxon>
        <taxon>Arthropoda</taxon>
        <taxon>Hexapoda</taxon>
        <taxon>Insecta</taxon>
        <taxon>Pterygota</taxon>
        <taxon>Neoptera</taxon>
        <taxon>Endopterygota</taxon>
        <taxon>Diptera</taxon>
        <taxon>Nematocera</taxon>
        <taxon>Culicoidea</taxon>
        <taxon>Culicidae</taxon>
        <taxon>Culicinae</taxon>
        <taxon>Culicini</taxon>
        <taxon>Culex</taxon>
        <taxon>Culex</taxon>
    </lineage>
</organism>
<evidence type="ECO:0000256" key="1">
    <source>
        <dbReference type="SAM" id="MobiDB-lite"/>
    </source>
</evidence>
<feature type="region of interest" description="Disordered" evidence="1">
    <location>
        <begin position="1"/>
        <end position="92"/>
    </location>
</feature>